<dbReference type="EMBL" id="CATNWA010017971">
    <property type="protein sequence ID" value="CAI9604449.1"/>
    <property type="molecule type" value="Genomic_DNA"/>
</dbReference>
<keyword evidence="3" id="KW-1185">Reference proteome</keyword>
<gene>
    <name evidence="2" type="ORF">SPARVUS_LOCUS13463496</name>
</gene>
<organism evidence="2 3">
    <name type="scientific">Staurois parvus</name>
    <dbReference type="NCBI Taxonomy" id="386267"/>
    <lineage>
        <taxon>Eukaryota</taxon>
        <taxon>Metazoa</taxon>
        <taxon>Chordata</taxon>
        <taxon>Craniata</taxon>
        <taxon>Vertebrata</taxon>
        <taxon>Euteleostomi</taxon>
        <taxon>Amphibia</taxon>
        <taxon>Batrachia</taxon>
        <taxon>Anura</taxon>
        <taxon>Neobatrachia</taxon>
        <taxon>Ranoidea</taxon>
        <taxon>Ranidae</taxon>
        <taxon>Staurois</taxon>
    </lineage>
</organism>
<protein>
    <submittedName>
        <fullName evidence="2">Uncharacterized protein</fullName>
    </submittedName>
</protein>
<evidence type="ECO:0000313" key="2">
    <source>
        <dbReference type="EMBL" id="CAI9604449.1"/>
    </source>
</evidence>
<proteinExistence type="predicted"/>
<evidence type="ECO:0000313" key="3">
    <source>
        <dbReference type="Proteomes" id="UP001162483"/>
    </source>
</evidence>
<feature type="region of interest" description="Disordered" evidence="1">
    <location>
        <begin position="53"/>
        <end position="87"/>
    </location>
</feature>
<dbReference type="Proteomes" id="UP001162483">
    <property type="component" value="Unassembled WGS sequence"/>
</dbReference>
<evidence type="ECO:0000256" key="1">
    <source>
        <dbReference type="SAM" id="MobiDB-lite"/>
    </source>
</evidence>
<sequence length="87" mass="9487">MRLFCVPGASSPPSSRGAAAPKVRTLQLAQQWANYGPADLLIRPAERGKHWLSGCRRGSVTNSSPLTVRPEDRNGAGTRREECAEQR</sequence>
<name>A0ABN9G5E1_9NEOB</name>
<feature type="compositionally biased region" description="Basic and acidic residues" evidence="1">
    <location>
        <begin position="69"/>
        <end position="87"/>
    </location>
</feature>
<accession>A0ABN9G5E1</accession>
<comment type="caution">
    <text evidence="2">The sequence shown here is derived from an EMBL/GenBank/DDBJ whole genome shotgun (WGS) entry which is preliminary data.</text>
</comment>
<reference evidence="2" key="1">
    <citation type="submission" date="2023-05" db="EMBL/GenBank/DDBJ databases">
        <authorList>
            <person name="Stuckert A."/>
        </authorList>
    </citation>
    <scope>NUCLEOTIDE SEQUENCE</scope>
</reference>